<accession>A0A8S0VAG5</accession>
<keyword evidence="2" id="KW-1185">Reference proteome</keyword>
<comment type="caution">
    <text evidence="1">The sequence shown here is derived from an EMBL/GenBank/DDBJ whole genome shotgun (WGS) entry which is preliminary data.</text>
</comment>
<evidence type="ECO:0000313" key="2">
    <source>
        <dbReference type="Proteomes" id="UP000594638"/>
    </source>
</evidence>
<reference evidence="1 2" key="1">
    <citation type="submission" date="2019-12" db="EMBL/GenBank/DDBJ databases">
        <authorList>
            <person name="Alioto T."/>
            <person name="Alioto T."/>
            <person name="Gomez Garrido J."/>
        </authorList>
    </citation>
    <scope>NUCLEOTIDE SEQUENCE [LARGE SCALE GENOMIC DNA]</scope>
</reference>
<gene>
    <name evidence="1" type="ORF">OLEA9_A107260</name>
</gene>
<dbReference type="Gramene" id="OE9A107260T1">
    <property type="protein sequence ID" value="OE9A107260C1"/>
    <property type="gene ID" value="OE9A107260"/>
</dbReference>
<dbReference type="AlphaFoldDB" id="A0A8S0VAG5"/>
<evidence type="ECO:0000313" key="1">
    <source>
        <dbReference type="EMBL" id="CAA3027263.1"/>
    </source>
</evidence>
<name>A0A8S0VAG5_OLEEU</name>
<protein>
    <submittedName>
        <fullName evidence="1">Uncharacterized protein</fullName>
    </submittedName>
</protein>
<sequence length="75" mass="8134">MQICSFIDARTEGRTCENVNALGGLFFLSSLLLSYDPTTSVLRELLVDHILRALLEPISGVFLAALAFGQAGFTE</sequence>
<organism evidence="1 2">
    <name type="scientific">Olea europaea subsp. europaea</name>
    <dbReference type="NCBI Taxonomy" id="158383"/>
    <lineage>
        <taxon>Eukaryota</taxon>
        <taxon>Viridiplantae</taxon>
        <taxon>Streptophyta</taxon>
        <taxon>Embryophyta</taxon>
        <taxon>Tracheophyta</taxon>
        <taxon>Spermatophyta</taxon>
        <taxon>Magnoliopsida</taxon>
        <taxon>eudicotyledons</taxon>
        <taxon>Gunneridae</taxon>
        <taxon>Pentapetalae</taxon>
        <taxon>asterids</taxon>
        <taxon>lamiids</taxon>
        <taxon>Lamiales</taxon>
        <taxon>Oleaceae</taxon>
        <taxon>Oleeae</taxon>
        <taxon>Olea</taxon>
    </lineage>
</organism>
<proteinExistence type="predicted"/>
<dbReference type="EMBL" id="CACTIH010009196">
    <property type="protein sequence ID" value="CAA3027263.1"/>
    <property type="molecule type" value="Genomic_DNA"/>
</dbReference>
<dbReference type="Proteomes" id="UP000594638">
    <property type="component" value="Unassembled WGS sequence"/>
</dbReference>